<proteinExistence type="predicted"/>
<evidence type="ECO:0000313" key="4">
    <source>
        <dbReference type="Proteomes" id="UP001374535"/>
    </source>
</evidence>
<protein>
    <recommendedName>
        <fullName evidence="5">Bifunctional inhibitor/plant lipid transfer protein/seed storage helical domain-containing protein</fullName>
    </recommendedName>
</protein>
<keyword evidence="4" id="KW-1185">Reference proteome</keyword>
<accession>A0AAQ3S4A3</accession>
<reference evidence="3 4" key="1">
    <citation type="journal article" date="2023" name="Life. Sci Alliance">
        <title>Evolutionary insights into 3D genome organization and epigenetic landscape of Vigna mungo.</title>
        <authorList>
            <person name="Junaid A."/>
            <person name="Singh B."/>
            <person name="Bhatia S."/>
        </authorList>
    </citation>
    <scope>NUCLEOTIDE SEQUENCE [LARGE SCALE GENOMIC DNA]</scope>
    <source>
        <strain evidence="3">Urdbean</strain>
    </source>
</reference>
<name>A0AAQ3S4A3_VIGMU</name>
<evidence type="ECO:0000313" key="3">
    <source>
        <dbReference type="EMBL" id="WVZ18819.1"/>
    </source>
</evidence>
<keyword evidence="1" id="KW-0732">Signal</keyword>
<dbReference type="EMBL" id="CP144699">
    <property type="protein sequence ID" value="WVZ18819.1"/>
    <property type="molecule type" value="Genomic_DNA"/>
</dbReference>
<organism evidence="3 4">
    <name type="scientific">Vigna mungo</name>
    <name type="common">Black gram</name>
    <name type="synonym">Phaseolus mungo</name>
    <dbReference type="NCBI Taxonomy" id="3915"/>
    <lineage>
        <taxon>Eukaryota</taxon>
        <taxon>Viridiplantae</taxon>
        <taxon>Streptophyta</taxon>
        <taxon>Embryophyta</taxon>
        <taxon>Tracheophyta</taxon>
        <taxon>Spermatophyta</taxon>
        <taxon>Magnoliopsida</taxon>
        <taxon>eudicotyledons</taxon>
        <taxon>Gunneridae</taxon>
        <taxon>Pentapetalae</taxon>
        <taxon>rosids</taxon>
        <taxon>fabids</taxon>
        <taxon>Fabales</taxon>
        <taxon>Fabaceae</taxon>
        <taxon>Papilionoideae</taxon>
        <taxon>50 kb inversion clade</taxon>
        <taxon>NPAAA clade</taxon>
        <taxon>indigoferoid/millettioid clade</taxon>
        <taxon>Phaseoleae</taxon>
        <taxon>Vigna</taxon>
    </lineage>
</organism>
<dbReference type="AlphaFoldDB" id="A0AAQ3S4A3"/>
<evidence type="ECO:0000256" key="1">
    <source>
        <dbReference type="SAM" id="SignalP"/>
    </source>
</evidence>
<reference evidence="3" key="2">
    <citation type="submission" date="2024-01" db="EMBL/GenBank/DDBJ databases">
        <authorList>
            <person name="Junaid A."/>
            <person name="Bhatia S."/>
        </authorList>
    </citation>
    <scope>NUCLEOTIDE SEQUENCE</scope>
    <source>
        <strain evidence="3">Urdbean</strain>
        <tissue evidence="3">Leaf</tissue>
    </source>
</reference>
<dbReference type="Proteomes" id="UP001374535">
    <property type="component" value="Chromosome 2"/>
</dbReference>
<sequence length="105" mass="11447">MGLMKYVLAVFVSLSLLSVSMVRSQPPPPCPINNTTGLFWECVRLVEAMEAVESSSCCSRLQGLSPDEASTCINNDNMISIIVFPGDKFGNRFINRTVNVCGLTN</sequence>
<evidence type="ECO:0000313" key="2">
    <source>
        <dbReference type="EMBL" id="WVZ18812.1"/>
    </source>
</evidence>
<feature type="signal peptide" evidence="1">
    <location>
        <begin position="1"/>
        <end position="24"/>
    </location>
</feature>
<dbReference type="EMBL" id="CP144699">
    <property type="protein sequence ID" value="WVZ18812.1"/>
    <property type="molecule type" value="Genomic_DNA"/>
</dbReference>
<evidence type="ECO:0008006" key="5">
    <source>
        <dbReference type="Google" id="ProtNLM"/>
    </source>
</evidence>
<feature type="chain" id="PRO_5044712178" description="Bifunctional inhibitor/plant lipid transfer protein/seed storage helical domain-containing protein" evidence="1">
    <location>
        <begin position="25"/>
        <end position="105"/>
    </location>
</feature>
<gene>
    <name evidence="2" type="ORF">V8G54_006134</name>
    <name evidence="3" type="ORF">V8G54_006141</name>
</gene>